<name>A0ABZ1I0F2_9PSEU</name>
<evidence type="ECO:0000256" key="1">
    <source>
        <dbReference type="ARBA" id="ARBA00010211"/>
    </source>
</evidence>
<dbReference type="EMBL" id="CP142149">
    <property type="protein sequence ID" value="WSE27381.1"/>
    <property type="molecule type" value="Genomic_DNA"/>
</dbReference>
<dbReference type="InterPro" id="IPR011234">
    <property type="entry name" value="Fumarylacetoacetase-like_C"/>
</dbReference>
<reference evidence="4 5" key="1">
    <citation type="journal article" date="2015" name="Int. J. Syst. Evol. Microbiol.">
        <title>Amycolatopsis rhabdoformis sp. nov., an actinomycete isolated from a tropical forest soil.</title>
        <authorList>
            <person name="Souza W.R."/>
            <person name="Silva R.E."/>
            <person name="Goodfellow M."/>
            <person name="Busarakam K."/>
            <person name="Figueiro F.S."/>
            <person name="Ferreira D."/>
            <person name="Rodrigues-Filho E."/>
            <person name="Moraes L.A.B."/>
            <person name="Zucchi T.D."/>
        </authorList>
    </citation>
    <scope>NUCLEOTIDE SEQUENCE [LARGE SCALE GENOMIC DNA]</scope>
    <source>
        <strain evidence="4 5">NCIMB 14900</strain>
    </source>
</reference>
<dbReference type="GO" id="GO:0016787">
    <property type="term" value="F:hydrolase activity"/>
    <property type="evidence" value="ECO:0007669"/>
    <property type="project" value="UniProtKB-KW"/>
</dbReference>
<protein>
    <submittedName>
        <fullName evidence="4">Fumarylacetoacetate hydrolase family protein</fullName>
    </submittedName>
</protein>
<dbReference type="InterPro" id="IPR036663">
    <property type="entry name" value="Fumarylacetoacetase_C_sf"/>
</dbReference>
<dbReference type="PANTHER" id="PTHR42796:SF4">
    <property type="entry name" value="FUMARYLACETOACETATE HYDROLASE DOMAIN-CONTAINING PROTEIN 2A"/>
    <property type="match status" value="1"/>
</dbReference>
<dbReference type="InterPro" id="IPR051121">
    <property type="entry name" value="FAH"/>
</dbReference>
<keyword evidence="5" id="KW-1185">Reference proteome</keyword>
<feature type="domain" description="Fumarylacetoacetase-like C-terminal" evidence="3">
    <location>
        <begin position="62"/>
        <end position="273"/>
    </location>
</feature>
<evidence type="ECO:0000259" key="3">
    <source>
        <dbReference type="Pfam" id="PF01557"/>
    </source>
</evidence>
<gene>
    <name evidence="4" type="ORF">VSH64_31555</name>
</gene>
<dbReference type="PANTHER" id="PTHR42796">
    <property type="entry name" value="FUMARYLACETOACETATE HYDROLASE DOMAIN-CONTAINING PROTEIN 2A-RELATED"/>
    <property type="match status" value="1"/>
</dbReference>
<evidence type="ECO:0000313" key="4">
    <source>
        <dbReference type="EMBL" id="WSE27381.1"/>
    </source>
</evidence>
<proteinExistence type="inferred from homology"/>
<accession>A0ABZ1I0F2</accession>
<keyword evidence="2" id="KW-0479">Metal-binding</keyword>
<dbReference type="SUPFAM" id="SSF56529">
    <property type="entry name" value="FAH"/>
    <property type="match status" value="1"/>
</dbReference>
<comment type="similarity">
    <text evidence="1">Belongs to the FAH family.</text>
</comment>
<dbReference type="Pfam" id="PF01557">
    <property type="entry name" value="FAA_hydrolase"/>
    <property type="match status" value="1"/>
</dbReference>
<organism evidence="4 5">
    <name type="scientific">Amycolatopsis rhabdoformis</name>
    <dbReference type="NCBI Taxonomy" id="1448059"/>
    <lineage>
        <taxon>Bacteria</taxon>
        <taxon>Bacillati</taxon>
        <taxon>Actinomycetota</taxon>
        <taxon>Actinomycetes</taxon>
        <taxon>Pseudonocardiales</taxon>
        <taxon>Pseudonocardiaceae</taxon>
        <taxon>Amycolatopsis</taxon>
    </lineage>
</organism>
<dbReference type="Gene3D" id="3.90.850.10">
    <property type="entry name" value="Fumarylacetoacetase-like, C-terminal domain"/>
    <property type="match status" value="1"/>
</dbReference>
<dbReference type="RefSeq" id="WP_326566394.1">
    <property type="nucleotide sequence ID" value="NZ_CP142149.1"/>
</dbReference>
<evidence type="ECO:0000313" key="5">
    <source>
        <dbReference type="Proteomes" id="UP001330812"/>
    </source>
</evidence>
<keyword evidence="4" id="KW-0378">Hydrolase</keyword>
<evidence type="ECO:0000256" key="2">
    <source>
        <dbReference type="ARBA" id="ARBA00022723"/>
    </source>
</evidence>
<sequence>MRLYRTTQGLARGDGDELLLLDVPHHDVAELLADNAQHATVKARIPLAEAKLLSPVAKPKTVVIVGANYTGHIAEAGLQVPTSPAFFPITPGPDLFVGPDSPIVLPAEAPDQVDYEAELAIVLGAPARGVTAEDAARYIAGFTVANDVSARDVQFRGMANGAVTDLTLLQRAKGFPTFKPLGPAVVTPDELGTDLTVTTRVNGVLRQQGRTSEMLFPVAELVAAVSAKIPLAAGDVILTGTPAGVALASGAYLRAGDVVEVSVDGIGSLRNEVSTGGS</sequence>
<dbReference type="Proteomes" id="UP001330812">
    <property type="component" value="Chromosome"/>
</dbReference>